<keyword evidence="3" id="KW-1185">Reference proteome</keyword>
<dbReference type="RefSeq" id="WP_097056790.1">
    <property type="nucleotide sequence ID" value="NZ_OCMF01000003.1"/>
</dbReference>
<dbReference type="EMBL" id="OCMF01000003">
    <property type="protein sequence ID" value="SOC81033.1"/>
    <property type="molecule type" value="Genomic_DNA"/>
</dbReference>
<name>A0A285X6R0_9FLAO</name>
<reference evidence="3" key="1">
    <citation type="submission" date="2017-09" db="EMBL/GenBank/DDBJ databases">
        <authorList>
            <person name="Varghese N."/>
            <person name="Submissions S."/>
        </authorList>
    </citation>
    <scope>NUCLEOTIDE SEQUENCE [LARGE SCALE GENOMIC DNA]</scope>
    <source>
        <strain evidence="3">CGMCC 1.12641</strain>
    </source>
</reference>
<protein>
    <recommendedName>
        <fullName evidence="4">NlpE N-terminal domain-containing protein</fullName>
    </recommendedName>
</protein>
<feature type="signal peptide" evidence="1">
    <location>
        <begin position="1"/>
        <end position="19"/>
    </location>
</feature>
<evidence type="ECO:0000313" key="2">
    <source>
        <dbReference type="EMBL" id="SOC81033.1"/>
    </source>
</evidence>
<keyword evidence="1" id="KW-0732">Signal</keyword>
<feature type="chain" id="PRO_5012854826" description="NlpE N-terminal domain-containing protein" evidence="1">
    <location>
        <begin position="20"/>
        <end position="129"/>
    </location>
</feature>
<proteinExistence type="predicted"/>
<sequence>MKTNLILVLSIFLFGISHAQENCQNFRTGNFQNMENGILKATIQRNDSIQREQYGEKEVKLRIDWIDECSYRLKFLEGNEAFWNSRPKGMSTPDLIVRIIDVNGNKSIQESKFEIDGDFVYRSEIIKVE</sequence>
<dbReference type="OrthoDB" id="983030at2"/>
<evidence type="ECO:0008006" key="4">
    <source>
        <dbReference type="Google" id="ProtNLM"/>
    </source>
</evidence>
<dbReference type="AlphaFoldDB" id="A0A285X6R0"/>
<organism evidence="2 3">
    <name type="scientific">Salinimicrobium sediminis</name>
    <dbReference type="NCBI Taxonomy" id="1343891"/>
    <lineage>
        <taxon>Bacteria</taxon>
        <taxon>Pseudomonadati</taxon>
        <taxon>Bacteroidota</taxon>
        <taxon>Flavobacteriia</taxon>
        <taxon>Flavobacteriales</taxon>
        <taxon>Flavobacteriaceae</taxon>
        <taxon>Salinimicrobium</taxon>
    </lineage>
</organism>
<evidence type="ECO:0000256" key="1">
    <source>
        <dbReference type="SAM" id="SignalP"/>
    </source>
</evidence>
<evidence type="ECO:0000313" key="3">
    <source>
        <dbReference type="Proteomes" id="UP000219193"/>
    </source>
</evidence>
<accession>A0A285X6R0</accession>
<dbReference type="Proteomes" id="UP000219193">
    <property type="component" value="Unassembled WGS sequence"/>
</dbReference>
<gene>
    <name evidence="2" type="ORF">SAMN06296241_2605</name>
</gene>